<dbReference type="InterPro" id="IPR011576">
    <property type="entry name" value="Pyridox_Oxase_N"/>
</dbReference>
<dbReference type="PANTHER" id="PTHR40660:SF1">
    <property type="entry name" value="5'-PHOSPHATE OXIDASE PUTATIVE DOMAIN-CONTAINING PROTEIN-RELATED"/>
    <property type="match status" value="1"/>
</dbReference>
<dbReference type="Gene3D" id="3.30.450.40">
    <property type="match status" value="1"/>
</dbReference>
<name>F4QH47_9CAUL</name>
<dbReference type="Pfam" id="PF01243">
    <property type="entry name" value="PNPOx_N"/>
    <property type="match status" value="1"/>
</dbReference>
<gene>
    <name evidence="2" type="ORF">ABI_10210</name>
</gene>
<evidence type="ECO:0000313" key="2">
    <source>
        <dbReference type="EMBL" id="EGF92584.1"/>
    </source>
</evidence>
<evidence type="ECO:0000259" key="1">
    <source>
        <dbReference type="SMART" id="SM00065"/>
    </source>
</evidence>
<feature type="domain" description="GAF" evidence="1">
    <location>
        <begin position="158"/>
        <end position="315"/>
    </location>
</feature>
<dbReference type="RefSeq" id="WP_006271763.1">
    <property type="nucleotide sequence ID" value="NZ_GL883077.1"/>
</dbReference>
<dbReference type="SMART" id="SM00065">
    <property type="entry name" value="GAF"/>
    <property type="match status" value="1"/>
</dbReference>
<keyword evidence="3" id="KW-1185">Reference proteome</keyword>
<evidence type="ECO:0000313" key="3">
    <source>
        <dbReference type="Proteomes" id="UP000006512"/>
    </source>
</evidence>
<protein>
    <submittedName>
        <fullName evidence="2">GAF domain protein</fullName>
    </submittedName>
</protein>
<dbReference type="AlphaFoldDB" id="F4QH47"/>
<proteinExistence type="predicted"/>
<accession>F4QH47</accession>
<dbReference type="InterPro" id="IPR003018">
    <property type="entry name" value="GAF"/>
</dbReference>
<dbReference type="Proteomes" id="UP000006512">
    <property type="component" value="Unassembled WGS sequence"/>
</dbReference>
<reference evidence="3" key="1">
    <citation type="submission" date="2011-03" db="EMBL/GenBank/DDBJ databases">
        <title>Draft genome sequence of Brevundimonas diminuta.</title>
        <authorList>
            <person name="Brown P.J.B."/>
            <person name="Buechlein A."/>
            <person name="Hemmerich C."/>
            <person name="Brun Y.V."/>
        </authorList>
    </citation>
    <scope>NUCLEOTIDE SEQUENCE [LARGE SCALE GENOMIC DNA]</scope>
    <source>
        <strain evidence="3">C19</strain>
    </source>
</reference>
<dbReference type="InterPro" id="IPR012349">
    <property type="entry name" value="Split_barrel_FMN-bd"/>
</dbReference>
<sequence length="434" mass="47020">MRLGDIRSSLEGLVPSVIATLDENGMPNVSYLSHVHYVDDGHVALSNQFFSKTSRNIRRLNAAQLMVVDGRSGQQHVLDIAYVRSEEAGPLFERMAALLKVNDRLAMMKLRSADIYRVLGLAPIEALMPLTATPPRLPPRADLARVAEACQDLARLDDADALLEAALDGLEGVFGTAQALILTPDNDGTLSAISHRGYGREGVGAEVAVGDGLIGLAASTRQSLRISDLRRSQRYASAVAAAHQADPRHIPLPGLSNALSQMAAPMICQGQLAGVVFVESDTAFAFRHEDESALAILAVHLAAALRLSDHQARQAVATPAGPAVPSEGPVIQVKYHGYDDSVFIDDAYVVRGVPGRLLHSFVSAYLGTGQDVFSNREIRRDPALKLPEWKDNLETRLILLKKRLDEKAAPIRLERLDRGRLRLMVAGRPQIEVA</sequence>
<dbReference type="SUPFAM" id="SSF55781">
    <property type="entry name" value="GAF domain-like"/>
    <property type="match status" value="1"/>
</dbReference>
<dbReference type="HOGENOM" id="CLU_050194_0_0_5"/>
<dbReference type="SUPFAM" id="SSF50475">
    <property type="entry name" value="FMN-binding split barrel"/>
    <property type="match status" value="1"/>
</dbReference>
<dbReference type="Gene3D" id="2.30.110.10">
    <property type="entry name" value="Electron Transport, Fmn-binding Protein, Chain A"/>
    <property type="match status" value="1"/>
</dbReference>
<dbReference type="STRING" id="715226.ABI_10210"/>
<dbReference type="InterPro" id="IPR029016">
    <property type="entry name" value="GAF-like_dom_sf"/>
</dbReference>
<dbReference type="OrthoDB" id="329702at2"/>
<dbReference type="Pfam" id="PF01590">
    <property type="entry name" value="GAF"/>
    <property type="match status" value="1"/>
</dbReference>
<dbReference type="EMBL" id="GL883077">
    <property type="protein sequence ID" value="EGF92584.1"/>
    <property type="molecule type" value="Genomic_DNA"/>
</dbReference>
<dbReference type="PANTHER" id="PTHR40660">
    <property type="entry name" value="5'-PHOSPHATE OXIDASE PUTATIVE DOMAIN-CONTAINING PROTEIN-RELATED"/>
    <property type="match status" value="1"/>
</dbReference>
<dbReference type="eggNOG" id="COG2203">
    <property type="taxonomic scope" value="Bacteria"/>
</dbReference>
<organism evidence="2 3">
    <name type="scientific">Asticcacaulis biprosthecium C19</name>
    <dbReference type="NCBI Taxonomy" id="715226"/>
    <lineage>
        <taxon>Bacteria</taxon>
        <taxon>Pseudomonadati</taxon>
        <taxon>Pseudomonadota</taxon>
        <taxon>Alphaproteobacteria</taxon>
        <taxon>Caulobacterales</taxon>
        <taxon>Caulobacteraceae</taxon>
        <taxon>Asticcacaulis</taxon>
    </lineage>
</organism>